<dbReference type="EMBL" id="JYDO01000021">
    <property type="protein sequence ID" value="KRZ77182.1"/>
    <property type="molecule type" value="Genomic_DNA"/>
</dbReference>
<dbReference type="AlphaFoldDB" id="A0A0V1N093"/>
<protein>
    <submittedName>
        <fullName evidence="1">Uncharacterized protein</fullName>
    </submittedName>
</protein>
<reference evidence="1 2" key="1">
    <citation type="submission" date="2015-01" db="EMBL/GenBank/DDBJ databases">
        <title>Evolution of Trichinella species and genotypes.</title>
        <authorList>
            <person name="Korhonen P.K."/>
            <person name="Edoardo P."/>
            <person name="Giuseppe L.R."/>
            <person name="Gasser R.B."/>
        </authorList>
    </citation>
    <scope>NUCLEOTIDE SEQUENCE [LARGE SCALE GENOMIC DNA]</scope>
    <source>
        <strain evidence="1">ISS1980</strain>
    </source>
</reference>
<proteinExistence type="predicted"/>
<comment type="caution">
    <text evidence="1">The sequence shown here is derived from an EMBL/GenBank/DDBJ whole genome shotgun (WGS) entry which is preliminary data.</text>
</comment>
<name>A0A0V1N093_9BILA</name>
<evidence type="ECO:0000313" key="2">
    <source>
        <dbReference type="Proteomes" id="UP000054843"/>
    </source>
</evidence>
<organism evidence="1 2">
    <name type="scientific">Trichinella papuae</name>
    <dbReference type="NCBI Taxonomy" id="268474"/>
    <lineage>
        <taxon>Eukaryota</taxon>
        <taxon>Metazoa</taxon>
        <taxon>Ecdysozoa</taxon>
        <taxon>Nematoda</taxon>
        <taxon>Enoplea</taxon>
        <taxon>Dorylaimia</taxon>
        <taxon>Trichinellida</taxon>
        <taxon>Trichinellidae</taxon>
        <taxon>Trichinella</taxon>
    </lineage>
</organism>
<keyword evidence="2" id="KW-1185">Reference proteome</keyword>
<sequence>MSYRLYLQGGQLVTNCVDVDESVAVAILIKIAAACQEYSWDPIIKCAPVFCHMLTFSSLKVFSSFFKRKLQQMFRIAASYAKHANYTNFFIHSKNNGQIHIEHAKCCYGNVEIYQPTIAIISMCKIAKGKSENDRLSMC</sequence>
<accession>A0A0V1N093</accession>
<gene>
    <name evidence="1" type="ORF">T10_4427</name>
</gene>
<dbReference type="Proteomes" id="UP000054843">
    <property type="component" value="Unassembled WGS sequence"/>
</dbReference>
<evidence type="ECO:0000313" key="1">
    <source>
        <dbReference type="EMBL" id="KRZ77182.1"/>
    </source>
</evidence>